<accession>A0A917NDS0</accession>
<dbReference type="OrthoDB" id="5638543at2"/>
<sequence length="85" mass="9722">MIKKMIMTCVMVLLMQGCTKSILDNEARCPFIDRGGCQSMEMVNKMVDERRFTPDGLFVQQACLRCKPKGSRHSSQQTNQAEVYK</sequence>
<protein>
    <recommendedName>
        <fullName evidence="3">Type IV conjugative transfer system protein TraV</fullName>
    </recommendedName>
</protein>
<reference evidence="1" key="2">
    <citation type="submission" date="2020-09" db="EMBL/GenBank/DDBJ databases">
        <authorList>
            <person name="Sun Q."/>
            <person name="Ohkuma M."/>
        </authorList>
    </citation>
    <scope>NUCLEOTIDE SEQUENCE</scope>
    <source>
        <strain evidence="1">JCM 13919</strain>
    </source>
</reference>
<proteinExistence type="predicted"/>
<evidence type="ECO:0000313" key="1">
    <source>
        <dbReference type="EMBL" id="GGI90917.1"/>
    </source>
</evidence>
<organism evidence="1 2">
    <name type="scientific">Legionella impletisoli</name>
    <dbReference type="NCBI Taxonomy" id="343510"/>
    <lineage>
        <taxon>Bacteria</taxon>
        <taxon>Pseudomonadati</taxon>
        <taxon>Pseudomonadota</taxon>
        <taxon>Gammaproteobacteria</taxon>
        <taxon>Legionellales</taxon>
        <taxon>Legionellaceae</taxon>
        <taxon>Legionella</taxon>
    </lineage>
</organism>
<keyword evidence="2" id="KW-1185">Reference proteome</keyword>
<name>A0A917NDS0_9GAMM</name>
<gene>
    <name evidence="1" type="ORF">GCM10007966_19530</name>
</gene>
<comment type="caution">
    <text evidence="1">The sequence shown here is derived from an EMBL/GenBank/DDBJ whole genome shotgun (WGS) entry which is preliminary data.</text>
</comment>
<evidence type="ECO:0000313" key="2">
    <source>
        <dbReference type="Proteomes" id="UP000630149"/>
    </source>
</evidence>
<dbReference type="EMBL" id="BMOB01000009">
    <property type="protein sequence ID" value="GGI90917.1"/>
    <property type="molecule type" value="Genomic_DNA"/>
</dbReference>
<dbReference type="AlphaFoldDB" id="A0A917NDS0"/>
<dbReference type="Proteomes" id="UP000630149">
    <property type="component" value="Unassembled WGS sequence"/>
</dbReference>
<dbReference type="PROSITE" id="PS51257">
    <property type="entry name" value="PROKAR_LIPOPROTEIN"/>
    <property type="match status" value="1"/>
</dbReference>
<evidence type="ECO:0008006" key="3">
    <source>
        <dbReference type="Google" id="ProtNLM"/>
    </source>
</evidence>
<reference evidence="1" key="1">
    <citation type="journal article" date="2014" name="Int. J. Syst. Evol. Microbiol.">
        <title>Complete genome sequence of Corynebacterium casei LMG S-19264T (=DSM 44701T), isolated from a smear-ripened cheese.</title>
        <authorList>
            <consortium name="US DOE Joint Genome Institute (JGI-PGF)"/>
            <person name="Walter F."/>
            <person name="Albersmeier A."/>
            <person name="Kalinowski J."/>
            <person name="Ruckert C."/>
        </authorList>
    </citation>
    <scope>NUCLEOTIDE SEQUENCE</scope>
    <source>
        <strain evidence="1">JCM 13919</strain>
    </source>
</reference>
<dbReference type="RefSeq" id="WP_131777186.1">
    <property type="nucleotide sequence ID" value="NZ_BMOB01000009.1"/>
</dbReference>